<evidence type="ECO:0000259" key="2">
    <source>
        <dbReference type="SMART" id="SM00645"/>
    </source>
</evidence>
<proteinExistence type="inferred from homology"/>
<reference evidence="4" key="1">
    <citation type="submission" date="2025-08" db="UniProtKB">
        <authorList>
            <consortium name="RefSeq"/>
        </authorList>
    </citation>
    <scope>IDENTIFICATION</scope>
</reference>
<keyword evidence="3" id="KW-1185">Reference proteome</keyword>
<evidence type="ECO:0000256" key="1">
    <source>
        <dbReference type="ARBA" id="ARBA00008455"/>
    </source>
</evidence>
<dbReference type="InterPro" id="IPR039417">
    <property type="entry name" value="Peptidase_C1A_papain-like"/>
</dbReference>
<dbReference type="RefSeq" id="XP_014673054.1">
    <property type="nucleotide sequence ID" value="XM_014817568.1"/>
</dbReference>
<evidence type="ECO:0000313" key="4">
    <source>
        <dbReference type="RefSeq" id="XP_014673054.1"/>
    </source>
</evidence>
<gene>
    <name evidence="4" type="primary">LOC106813437</name>
</gene>
<dbReference type="Pfam" id="PF00112">
    <property type="entry name" value="Peptidase_C1"/>
    <property type="match status" value="1"/>
</dbReference>
<organism evidence="3 4">
    <name type="scientific">Priapulus caudatus</name>
    <name type="common">Priapulid worm</name>
    <dbReference type="NCBI Taxonomy" id="37621"/>
    <lineage>
        <taxon>Eukaryota</taxon>
        <taxon>Metazoa</taxon>
        <taxon>Ecdysozoa</taxon>
        <taxon>Scalidophora</taxon>
        <taxon>Priapulida</taxon>
        <taxon>Priapulimorpha</taxon>
        <taxon>Priapulimorphida</taxon>
        <taxon>Priapulidae</taxon>
        <taxon>Priapulus</taxon>
    </lineage>
</organism>
<dbReference type="InterPro" id="IPR000668">
    <property type="entry name" value="Peptidase_C1A_C"/>
</dbReference>
<comment type="similarity">
    <text evidence="1">Belongs to the peptidase C1 family.</text>
</comment>
<dbReference type="InterPro" id="IPR025660">
    <property type="entry name" value="Pept_his_AS"/>
</dbReference>
<dbReference type="CDD" id="cd02248">
    <property type="entry name" value="Peptidase_C1A"/>
    <property type="match status" value="1"/>
</dbReference>
<dbReference type="SUPFAM" id="SSF54001">
    <property type="entry name" value="Cysteine proteinases"/>
    <property type="match status" value="1"/>
</dbReference>
<dbReference type="PROSITE" id="PS00639">
    <property type="entry name" value="THIOL_PROTEASE_HIS"/>
    <property type="match status" value="1"/>
</dbReference>
<sequence length="194" mass="21257">MTSAIEAGICLDQGALPSLSEQVIVDCCGGYYTHGCSGGSVIQAFDCVYDLVSMPYDSNYAYTAKKGTCKYTYGRYIPLYRSQPFYYSNKDGDGEDMLSFFVCYAPTIIAIAVPTNNDRFYMYRGGIIDEHTACGKTINHAVVAVGIGEENGVPYWLVLNSWGTQWGEDGFVRIKRGDGICSVGDYSVVPPMSH</sequence>
<accession>A0ABM1ELI3</accession>
<name>A0ABM1ELI3_PRICU</name>
<dbReference type="InterPro" id="IPR013128">
    <property type="entry name" value="Peptidase_C1A"/>
</dbReference>
<dbReference type="Proteomes" id="UP000695022">
    <property type="component" value="Unplaced"/>
</dbReference>
<dbReference type="GeneID" id="106813437"/>
<evidence type="ECO:0000313" key="3">
    <source>
        <dbReference type="Proteomes" id="UP000695022"/>
    </source>
</evidence>
<dbReference type="PANTHER" id="PTHR12411">
    <property type="entry name" value="CYSTEINE PROTEASE FAMILY C1-RELATED"/>
    <property type="match status" value="1"/>
</dbReference>
<protein>
    <submittedName>
        <fullName evidence="4">Pro-cathepsin H-like</fullName>
    </submittedName>
</protein>
<feature type="domain" description="Peptidase C1A papain C-terminal" evidence="2">
    <location>
        <begin position="1"/>
        <end position="192"/>
    </location>
</feature>
<dbReference type="Gene3D" id="3.90.70.10">
    <property type="entry name" value="Cysteine proteinases"/>
    <property type="match status" value="1"/>
</dbReference>
<dbReference type="InterPro" id="IPR038765">
    <property type="entry name" value="Papain-like_cys_pep_sf"/>
</dbReference>
<dbReference type="SMART" id="SM00645">
    <property type="entry name" value="Pept_C1"/>
    <property type="match status" value="1"/>
</dbReference>